<dbReference type="InterPro" id="IPR023393">
    <property type="entry name" value="START-like_dom_sf"/>
</dbReference>
<gene>
    <name evidence="1" type="ORF">OVN18_10755</name>
</gene>
<dbReference type="CDD" id="cd07812">
    <property type="entry name" value="SRPBCC"/>
    <property type="match status" value="1"/>
</dbReference>
<reference evidence="1" key="1">
    <citation type="submission" date="2022-11" db="EMBL/GenBank/DDBJ databases">
        <title>Description of Microcella daejonensis nov. sp, isolated from riverside soil.</title>
        <authorList>
            <person name="Molina K.M."/>
            <person name="Kim S.B."/>
        </authorList>
    </citation>
    <scope>NUCLEOTIDE SEQUENCE</scope>
    <source>
        <strain evidence="1">MMS21-STM12</strain>
    </source>
</reference>
<dbReference type="Gene3D" id="3.30.530.20">
    <property type="match status" value="1"/>
</dbReference>
<evidence type="ECO:0000313" key="2">
    <source>
        <dbReference type="Proteomes" id="UP001164706"/>
    </source>
</evidence>
<evidence type="ECO:0000313" key="1">
    <source>
        <dbReference type="EMBL" id="WAB81028.1"/>
    </source>
</evidence>
<dbReference type="AlphaFoldDB" id="A0A9E8MK35"/>
<dbReference type="SUPFAM" id="SSF55961">
    <property type="entry name" value="Bet v1-like"/>
    <property type="match status" value="1"/>
</dbReference>
<organism evidence="1 2">
    <name type="scientific">Microcella daejeonensis</name>
    <dbReference type="NCBI Taxonomy" id="2994971"/>
    <lineage>
        <taxon>Bacteria</taxon>
        <taxon>Bacillati</taxon>
        <taxon>Actinomycetota</taxon>
        <taxon>Actinomycetes</taxon>
        <taxon>Micrococcales</taxon>
        <taxon>Microbacteriaceae</taxon>
        <taxon>Microcella</taxon>
    </lineage>
</organism>
<dbReference type="RefSeq" id="WP_267780778.1">
    <property type="nucleotide sequence ID" value="NZ_CP113089.1"/>
</dbReference>
<dbReference type="Proteomes" id="UP001164706">
    <property type="component" value="Chromosome"/>
</dbReference>
<sequence>MSVTVMAMRCRPEDVFDVLADGWMFPTWVVGASRMRAVEAGWPEAGGRLHHSFGIWPALIDDVTVMREWDPPRRAVMTPAGWPLGEAVVIIEARERAGRGDGGCVVRLTEWAERGPGALVPAPLADAVLRVRNRETLRRLAFMAEGRGGTRAD</sequence>
<dbReference type="KEGG" id="mdb:OVN18_10755"/>
<keyword evidence="2" id="KW-1185">Reference proteome</keyword>
<protein>
    <submittedName>
        <fullName evidence="1">SRPBCC family protein</fullName>
    </submittedName>
</protein>
<dbReference type="EMBL" id="CP113089">
    <property type="protein sequence ID" value="WAB81028.1"/>
    <property type="molecule type" value="Genomic_DNA"/>
</dbReference>
<proteinExistence type="predicted"/>
<accession>A0A9E8MK35</accession>
<name>A0A9E8MK35_9MICO</name>